<dbReference type="OrthoDB" id="6894726at2"/>
<dbReference type="RefSeq" id="WP_070971227.1">
    <property type="nucleotide sequence ID" value="NZ_CP017715.1"/>
</dbReference>
<accession>A0A1D9GND9</accession>
<dbReference type="STRING" id="1874317.BKP64_13825"/>
<dbReference type="Proteomes" id="UP000177445">
    <property type="component" value="Chromosome"/>
</dbReference>
<dbReference type="AlphaFoldDB" id="A0A1D9GND9"/>
<dbReference type="KEGG" id="msq:BKP64_13825"/>
<reference evidence="1 2" key="1">
    <citation type="submission" date="2016-10" db="EMBL/GenBank/DDBJ databases">
        <title>Marinobacter salinus sp. nov., a moderately halophilic bacterium isolated from a tidal flat environment.</title>
        <authorList>
            <person name="Park S.-J."/>
        </authorList>
    </citation>
    <scope>NUCLEOTIDE SEQUENCE [LARGE SCALE GENOMIC DNA]</scope>
    <source>
        <strain evidence="1 2">Hb8</strain>
    </source>
</reference>
<organism evidence="1 2">
    <name type="scientific">Marinobacter salinus</name>
    <dbReference type="NCBI Taxonomy" id="1874317"/>
    <lineage>
        <taxon>Bacteria</taxon>
        <taxon>Pseudomonadati</taxon>
        <taxon>Pseudomonadota</taxon>
        <taxon>Gammaproteobacteria</taxon>
        <taxon>Pseudomonadales</taxon>
        <taxon>Marinobacteraceae</taxon>
        <taxon>Marinobacter</taxon>
    </lineage>
</organism>
<sequence>MTKLPVLYISCDTEALKSPRGQSSLRRLIRGTEVCSVVFITLSVGLDAPEIHGPTGRNHVGGQLWSLLSAEDFSPVERAGGTGDLEVLATTLVSPAPVEVAELRLSVGMPGDYYRRIGQCLEGFRDQGVLIICFDEITAAEVNGALHPPHDTYIRDLIKQWEDELRWARALSKSEMGKEASVRNGEPLSNPTLCMLNTAFSLGGLKAPQRVFGSALNEGRQSLAGYGWMQ</sequence>
<dbReference type="EMBL" id="CP017715">
    <property type="protein sequence ID" value="AOY89158.1"/>
    <property type="molecule type" value="Genomic_DNA"/>
</dbReference>
<protein>
    <submittedName>
        <fullName evidence="1">Uncharacterized protein</fullName>
    </submittedName>
</protein>
<proteinExistence type="predicted"/>
<gene>
    <name evidence="1" type="ORF">BKP64_13825</name>
</gene>
<evidence type="ECO:0000313" key="1">
    <source>
        <dbReference type="EMBL" id="AOY89158.1"/>
    </source>
</evidence>
<evidence type="ECO:0000313" key="2">
    <source>
        <dbReference type="Proteomes" id="UP000177445"/>
    </source>
</evidence>
<keyword evidence="2" id="KW-1185">Reference proteome</keyword>
<name>A0A1D9GND9_9GAMM</name>